<reference evidence="5 6" key="1">
    <citation type="submission" date="2018-01" db="EMBL/GenBank/DDBJ databases">
        <title>Glutamicibacter soli strain NHPC-3 Whole genome sequence and assembly.</title>
        <authorList>
            <person name="Choudhury P."/>
            <person name="Gupta D."/>
            <person name="Sengupta K."/>
            <person name="Jawed A."/>
            <person name="Sultana N."/>
            <person name="Saha P."/>
        </authorList>
    </citation>
    <scope>NUCLEOTIDE SEQUENCE [LARGE SCALE GENOMIC DNA]</scope>
    <source>
        <strain evidence="5 6">NHPC-3</strain>
    </source>
</reference>
<evidence type="ECO:0000259" key="3">
    <source>
        <dbReference type="PROSITE" id="PS50043"/>
    </source>
</evidence>
<dbReference type="GO" id="GO:0006355">
    <property type="term" value="P:regulation of DNA-templated transcription"/>
    <property type="evidence" value="ECO:0007669"/>
    <property type="project" value="InterPro"/>
</dbReference>
<dbReference type="InterPro" id="IPR011006">
    <property type="entry name" value="CheY-like_superfamily"/>
</dbReference>
<evidence type="ECO:0000313" key="5">
    <source>
        <dbReference type="EMBL" id="RBM01518.1"/>
    </source>
</evidence>
<dbReference type="PANTHER" id="PTHR45566">
    <property type="entry name" value="HTH-TYPE TRANSCRIPTIONAL REGULATOR YHJB-RELATED"/>
    <property type="match status" value="1"/>
</dbReference>
<dbReference type="InterPro" id="IPR016032">
    <property type="entry name" value="Sig_transdc_resp-reg_C-effctor"/>
</dbReference>
<dbReference type="InterPro" id="IPR051015">
    <property type="entry name" value="EvgA-like"/>
</dbReference>
<evidence type="ECO:0000256" key="2">
    <source>
        <dbReference type="PROSITE-ProRule" id="PRU00169"/>
    </source>
</evidence>
<evidence type="ECO:0000259" key="4">
    <source>
        <dbReference type="PROSITE" id="PS50110"/>
    </source>
</evidence>
<dbReference type="CDD" id="cd06170">
    <property type="entry name" value="LuxR_C_like"/>
    <property type="match status" value="1"/>
</dbReference>
<feature type="domain" description="HTH luxR-type" evidence="3">
    <location>
        <begin position="149"/>
        <end position="214"/>
    </location>
</feature>
<dbReference type="PROSITE" id="PS50110">
    <property type="entry name" value="RESPONSE_REGULATORY"/>
    <property type="match status" value="1"/>
</dbReference>
<comment type="caution">
    <text evidence="5">The sequence shown here is derived from an EMBL/GenBank/DDBJ whole genome shotgun (WGS) entry which is preliminary data.</text>
</comment>
<dbReference type="Proteomes" id="UP000252167">
    <property type="component" value="Unassembled WGS sequence"/>
</dbReference>
<feature type="domain" description="Response regulatory" evidence="4">
    <location>
        <begin position="8"/>
        <end position="124"/>
    </location>
</feature>
<dbReference type="EMBL" id="POAF01000003">
    <property type="protein sequence ID" value="RBM01518.1"/>
    <property type="molecule type" value="Genomic_DNA"/>
</dbReference>
<dbReference type="Pfam" id="PF00196">
    <property type="entry name" value="GerE"/>
    <property type="match status" value="1"/>
</dbReference>
<evidence type="ECO:0000256" key="1">
    <source>
        <dbReference type="ARBA" id="ARBA00023125"/>
    </source>
</evidence>
<dbReference type="Pfam" id="PF00072">
    <property type="entry name" value="Response_reg"/>
    <property type="match status" value="1"/>
</dbReference>
<keyword evidence="1 5" id="KW-0238">DNA-binding</keyword>
<evidence type="ECO:0000313" key="6">
    <source>
        <dbReference type="Proteomes" id="UP000252167"/>
    </source>
</evidence>
<organism evidence="5 6">
    <name type="scientific">Glutamicibacter soli</name>
    <dbReference type="NCBI Taxonomy" id="453836"/>
    <lineage>
        <taxon>Bacteria</taxon>
        <taxon>Bacillati</taxon>
        <taxon>Actinomycetota</taxon>
        <taxon>Actinomycetes</taxon>
        <taxon>Micrococcales</taxon>
        <taxon>Micrococcaceae</taxon>
        <taxon>Glutamicibacter</taxon>
    </lineage>
</organism>
<dbReference type="SMART" id="SM00421">
    <property type="entry name" value="HTH_LUXR"/>
    <property type="match status" value="1"/>
</dbReference>
<dbReference type="SMART" id="SM00448">
    <property type="entry name" value="REC"/>
    <property type="match status" value="1"/>
</dbReference>
<gene>
    <name evidence="5" type="ORF">C1H84_06585</name>
</gene>
<keyword evidence="6" id="KW-1185">Reference proteome</keyword>
<dbReference type="GO" id="GO:0000160">
    <property type="term" value="P:phosphorelay signal transduction system"/>
    <property type="evidence" value="ECO:0007669"/>
    <property type="project" value="InterPro"/>
</dbReference>
<dbReference type="InterPro" id="IPR000792">
    <property type="entry name" value="Tscrpt_reg_LuxR_C"/>
</dbReference>
<dbReference type="SUPFAM" id="SSF46894">
    <property type="entry name" value="C-terminal effector domain of the bipartite response regulators"/>
    <property type="match status" value="1"/>
</dbReference>
<name>A0A365YFY1_9MICC</name>
<dbReference type="SUPFAM" id="SSF52172">
    <property type="entry name" value="CheY-like"/>
    <property type="match status" value="1"/>
</dbReference>
<dbReference type="PRINTS" id="PR00038">
    <property type="entry name" value="HTHLUXR"/>
</dbReference>
<dbReference type="Gene3D" id="3.40.50.2300">
    <property type="match status" value="1"/>
</dbReference>
<dbReference type="AlphaFoldDB" id="A0A365YFY1"/>
<dbReference type="InterPro" id="IPR001789">
    <property type="entry name" value="Sig_transdc_resp-reg_receiver"/>
</dbReference>
<dbReference type="PANTHER" id="PTHR45566:SF2">
    <property type="entry name" value="NARL SUBFAMILY"/>
    <property type="match status" value="1"/>
</dbReference>
<sequence length="224" mass="24036">MPPMTEIRVHLADSDHFSRAGIVGALTAERDIVVESIAGSMAEALENASQTKPDIILLETSLSGDSLFKSVRQIVAAAPNSKVVVLATRYNRDEVTQAYDAGSSGIISKSSISTELPSALRMVAAGYQLFAPPTDGWEYPVRMEKRTENQTIIRALSGRDRQLVSLVAAGLTNVQISRAVHISEGSVKLYLARIMDELSVTNRVQLAVIAAETGLITSADLQIA</sequence>
<protein>
    <submittedName>
        <fullName evidence="5">DNA-binding response regulator</fullName>
    </submittedName>
</protein>
<dbReference type="GO" id="GO:0003677">
    <property type="term" value="F:DNA binding"/>
    <property type="evidence" value="ECO:0007669"/>
    <property type="project" value="UniProtKB-KW"/>
</dbReference>
<comment type="caution">
    <text evidence="2">Lacks conserved residue(s) required for the propagation of feature annotation.</text>
</comment>
<dbReference type="PROSITE" id="PS50043">
    <property type="entry name" value="HTH_LUXR_2"/>
    <property type="match status" value="1"/>
</dbReference>
<proteinExistence type="predicted"/>
<accession>A0A365YFY1</accession>